<feature type="region of interest" description="Disordered" evidence="5">
    <location>
        <begin position="1"/>
        <end position="38"/>
    </location>
</feature>
<sequence length="508" mass="58631">MPTPKKKKAITAKSTTRVKKTAKKTTRTKSTPQKKKRVLRRSTTFNTVYEKVLEIKQELEESKKRFVSDQDVGDDFKGFILEANTKKVRFDSKVALDKILNPLIHQSYNVKKGRFKLSKSTLILALEDYMPIPEDKWEDIAHKLSMKGISIEELTPEEEEAHYEYQDGKSLEDWKRESKADKTGDASKSFLSTLHFSKMLTAEEERKLAKLMDNPDLRPFAVKQLMTSNLRLVISIAKKYLNRGFSLGDLVQEGVFGLMKSIQKFDYKFGNKFSTYATWWIRQSITRAIADQARIIRIPVHMVEVINKFVKAEKDLILKNGEEPTIEQLAQEMQKYSSQYTVQKVSDIKKLNIDLVSLDKPIAHNETSNFSDFVQDEEAASSEEVAASTHKSMVLQEFLESTLEDDELLMIHMHYGLMEFKSPHTIEQIVSERLLNPKYKGVLKNKAINFVINGMLEKHKVLTPEEWKKEKAKVENFVRKKISQALRKLKKPSKNGKYRTIFGFSGNT</sequence>
<dbReference type="HOGENOM" id="CLU_014793_1_1_14"/>
<dbReference type="InterPro" id="IPR013324">
    <property type="entry name" value="RNA_pol_sigma_r3/r4-like"/>
</dbReference>
<dbReference type="Pfam" id="PF04539">
    <property type="entry name" value="Sigma70_r3"/>
    <property type="match status" value="1"/>
</dbReference>
<evidence type="ECO:0000256" key="2">
    <source>
        <dbReference type="ARBA" id="ARBA00023082"/>
    </source>
</evidence>
<keyword evidence="7" id="KW-0548">Nucleotidyltransferase</keyword>
<keyword evidence="2" id="KW-0731">Sigma factor</keyword>
<evidence type="ECO:0000256" key="3">
    <source>
        <dbReference type="ARBA" id="ARBA00023125"/>
    </source>
</evidence>
<feature type="domain" description="RNA polymerase sigma-70" evidence="6">
    <location>
        <begin position="249"/>
        <end position="262"/>
    </location>
</feature>
<dbReference type="PRINTS" id="PR00046">
    <property type="entry name" value="SIGMA70FCT"/>
</dbReference>
<evidence type="ECO:0000256" key="1">
    <source>
        <dbReference type="ARBA" id="ARBA00023015"/>
    </source>
</evidence>
<dbReference type="Gene3D" id="1.10.10.10">
    <property type="entry name" value="Winged helix-like DNA-binding domain superfamily/Winged helix DNA-binding domain"/>
    <property type="match status" value="1"/>
</dbReference>
<dbReference type="GO" id="GO:0003899">
    <property type="term" value="F:DNA-directed RNA polymerase activity"/>
    <property type="evidence" value="ECO:0007669"/>
    <property type="project" value="UniProtKB-EC"/>
</dbReference>
<dbReference type="Gene3D" id="1.10.601.10">
    <property type="entry name" value="RNA Polymerase Primary Sigma Factor"/>
    <property type="match status" value="1"/>
</dbReference>
<dbReference type="Proteomes" id="UP000009135">
    <property type="component" value="Chromosome"/>
</dbReference>
<dbReference type="InterPro" id="IPR000943">
    <property type="entry name" value="RNA_pol_sigma70"/>
</dbReference>
<dbReference type="InterPro" id="IPR007627">
    <property type="entry name" value="RNA_pol_sigma70_r2"/>
</dbReference>
<dbReference type="STRING" id="1111676.MHC_00260"/>
<gene>
    <name evidence="7" type="primary">rpoD1</name>
    <name evidence="7" type="ordered locus">MHC_00260</name>
</gene>
<dbReference type="GO" id="GO:0003677">
    <property type="term" value="F:DNA binding"/>
    <property type="evidence" value="ECO:0007669"/>
    <property type="project" value="UniProtKB-KW"/>
</dbReference>
<dbReference type="InterPro" id="IPR013325">
    <property type="entry name" value="RNA_pol_sigma_r2"/>
</dbReference>
<accession>H6N5F8</accession>
<dbReference type="GO" id="GO:0006352">
    <property type="term" value="P:DNA-templated transcription initiation"/>
    <property type="evidence" value="ECO:0007669"/>
    <property type="project" value="InterPro"/>
</dbReference>
<dbReference type="PANTHER" id="PTHR30603:SF60">
    <property type="entry name" value="RNA POLYMERASE SIGMA FACTOR RPOD"/>
    <property type="match status" value="1"/>
</dbReference>
<protein>
    <submittedName>
        <fullName evidence="7">RNA polymerase sigma factor RpoD</fullName>
        <ecNumber evidence="7">2.7.7.6</ecNumber>
    </submittedName>
</protein>
<keyword evidence="8" id="KW-1185">Reference proteome</keyword>
<dbReference type="KEGG" id="mhe:MHC_00260"/>
<dbReference type="InterPro" id="IPR050239">
    <property type="entry name" value="Sigma-70_RNA_pol_init_factors"/>
</dbReference>
<dbReference type="PROSITE" id="PS00715">
    <property type="entry name" value="SIGMA70_1"/>
    <property type="match status" value="1"/>
</dbReference>
<dbReference type="InterPro" id="IPR036388">
    <property type="entry name" value="WH-like_DNA-bd_sf"/>
</dbReference>
<dbReference type="Pfam" id="PF04542">
    <property type="entry name" value="Sigma70_r2"/>
    <property type="match status" value="1"/>
</dbReference>
<reference evidence="7 8" key="1">
    <citation type="journal article" date="2012" name="J. Bacteriol.">
        <title>Complete genome sequence of Mycoplasma haemocanis strain Illinois.</title>
        <authorList>
            <person name="do Nascimento N.C."/>
            <person name="Guimaraes A.M."/>
            <person name="Santos A.P."/>
            <person name="Sanmiguel P.J."/>
            <person name="Messick J.B."/>
        </authorList>
    </citation>
    <scope>NUCLEOTIDE SEQUENCE [LARGE SCALE GENOMIC DNA]</scope>
    <source>
        <strain evidence="7 8">Illinois</strain>
    </source>
</reference>
<dbReference type="AlphaFoldDB" id="H6N5F8"/>
<evidence type="ECO:0000259" key="6">
    <source>
        <dbReference type="PROSITE" id="PS00715"/>
    </source>
</evidence>
<dbReference type="InterPro" id="IPR007624">
    <property type="entry name" value="RNA_pol_sigma70_r3"/>
</dbReference>
<dbReference type="GO" id="GO:0016987">
    <property type="term" value="F:sigma factor activity"/>
    <property type="evidence" value="ECO:0007669"/>
    <property type="project" value="UniProtKB-KW"/>
</dbReference>
<dbReference type="NCBIfam" id="TIGR02937">
    <property type="entry name" value="sigma70-ECF"/>
    <property type="match status" value="1"/>
</dbReference>
<organism evidence="7 8">
    <name type="scientific">Mycoplasma haemocanis (strain Illinois)</name>
    <dbReference type="NCBI Taxonomy" id="1111676"/>
    <lineage>
        <taxon>Bacteria</taxon>
        <taxon>Bacillati</taxon>
        <taxon>Mycoplasmatota</taxon>
        <taxon>Mollicutes</taxon>
        <taxon>Mycoplasmataceae</taxon>
        <taxon>Mycoplasma</taxon>
    </lineage>
</organism>
<keyword evidence="3" id="KW-0238">DNA-binding</keyword>
<keyword evidence="4" id="KW-0804">Transcription</keyword>
<keyword evidence="1" id="KW-0805">Transcription regulation</keyword>
<keyword evidence="7" id="KW-0808">Transferase</keyword>
<dbReference type="SUPFAM" id="SSF88659">
    <property type="entry name" value="Sigma3 and sigma4 domains of RNA polymerase sigma factors"/>
    <property type="match status" value="1"/>
</dbReference>
<evidence type="ECO:0000256" key="5">
    <source>
        <dbReference type="SAM" id="MobiDB-lite"/>
    </source>
</evidence>
<evidence type="ECO:0000313" key="7">
    <source>
        <dbReference type="EMBL" id="AEW44918.1"/>
    </source>
</evidence>
<dbReference type="EC" id="2.7.7.6" evidence="7"/>
<dbReference type="OrthoDB" id="9809557at2"/>
<evidence type="ECO:0000256" key="4">
    <source>
        <dbReference type="ARBA" id="ARBA00023163"/>
    </source>
</evidence>
<dbReference type="PANTHER" id="PTHR30603">
    <property type="entry name" value="RNA POLYMERASE SIGMA FACTOR RPO"/>
    <property type="match status" value="1"/>
</dbReference>
<dbReference type="EMBL" id="CP003199">
    <property type="protein sequence ID" value="AEW44918.1"/>
    <property type="molecule type" value="Genomic_DNA"/>
</dbReference>
<dbReference type="SUPFAM" id="SSF88946">
    <property type="entry name" value="Sigma2 domain of RNA polymerase sigma factors"/>
    <property type="match status" value="1"/>
</dbReference>
<name>H6N5F8_MYCHN</name>
<evidence type="ECO:0000313" key="8">
    <source>
        <dbReference type="Proteomes" id="UP000009135"/>
    </source>
</evidence>
<dbReference type="InterPro" id="IPR014284">
    <property type="entry name" value="RNA_pol_sigma-70_dom"/>
</dbReference>
<proteinExistence type="predicted"/>